<comment type="caution">
    <text evidence="2">The sequence shown here is derived from an EMBL/GenBank/DDBJ whole genome shotgun (WGS) entry which is preliminary data.</text>
</comment>
<keyword evidence="3" id="KW-1185">Reference proteome</keyword>
<organism evidence="2 3">
    <name type="scientific">Acrocarpospora phusangensis</name>
    <dbReference type="NCBI Taxonomy" id="1070424"/>
    <lineage>
        <taxon>Bacteria</taxon>
        <taxon>Bacillati</taxon>
        <taxon>Actinomycetota</taxon>
        <taxon>Actinomycetes</taxon>
        <taxon>Streptosporangiales</taxon>
        <taxon>Streptosporangiaceae</taxon>
        <taxon>Acrocarpospora</taxon>
    </lineage>
</organism>
<name>A0A919USE7_9ACTN</name>
<evidence type="ECO:0000313" key="3">
    <source>
        <dbReference type="Proteomes" id="UP000640052"/>
    </source>
</evidence>
<gene>
    <name evidence="2" type="ORF">Aph01nite_46850</name>
</gene>
<evidence type="ECO:0000313" key="2">
    <source>
        <dbReference type="EMBL" id="GIH26375.1"/>
    </source>
</evidence>
<feature type="compositionally biased region" description="Basic and acidic residues" evidence="1">
    <location>
        <begin position="23"/>
        <end position="34"/>
    </location>
</feature>
<evidence type="ECO:0000256" key="1">
    <source>
        <dbReference type="SAM" id="MobiDB-lite"/>
    </source>
</evidence>
<sequence length="190" mass="20841">MANAPDLNELRRIIQDAQQAGPSRDRASEEVSVGREGEIYTGDAPGDQPLSTVQLGTFASPSARAAELRTRIDQRFAAGHMPRNTVFVNRPDARGWCYSIKSAMGRVYTMFAYYDGRQYQVNLLDPQLQGHVGAHQGHLYPDGRICLSDGGRGGQPTLEKAYSKSVLWATGMDVVLAGYSFPFSVNNLDD</sequence>
<dbReference type="EMBL" id="BOOA01000039">
    <property type="protein sequence ID" value="GIH26375.1"/>
    <property type="molecule type" value="Genomic_DNA"/>
</dbReference>
<dbReference type="RefSeq" id="WP_204043055.1">
    <property type="nucleotide sequence ID" value="NZ_BOOA01000039.1"/>
</dbReference>
<protein>
    <submittedName>
        <fullName evidence="2">Uncharacterized protein</fullName>
    </submittedName>
</protein>
<proteinExistence type="predicted"/>
<feature type="region of interest" description="Disordered" evidence="1">
    <location>
        <begin position="1"/>
        <end position="34"/>
    </location>
</feature>
<reference evidence="2" key="1">
    <citation type="submission" date="2021-01" db="EMBL/GenBank/DDBJ databases">
        <title>Whole genome shotgun sequence of Acrocarpospora phusangensis NBRC 108782.</title>
        <authorList>
            <person name="Komaki H."/>
            <person name="Tamura T."/>
        </authorList>
    </citation>
    <scope>NUCLEOTIDE SEQUENCE</scope>
    <source>
        <strain evidence="2">NBRC 108782</strain>
    </source>
</reference>
<dbReference type="AlphaFoldDB" id="A0A919USE7"/>
<dbReference type="Proteomes" id="UP000640052">
    <property type="component" value="Unassembled WGS sequence"/>
</dbReference>
<accession>A0A919USE7</accession>